<dbReference type="CDD" id="cd02140">
    <property type="entry name" value="Frm2-like"/>
    <property type="match status" value="1"/>
</dbReference>
<dbReference type="GO" id="GO:0034599">
    <property type="term" value="P:cellular response to oxidative stress"/>
    <property type="evidence" value="ECO:0007669"/>
    <property type="project" value="InterPro"/>
</dbReference>
<evidence type="ECO:0000256" key="1">
    <source>
        <dbReference type="ARBA" id="ARBA00004496"/>
    </source>
</evidence>
<feature type="domain" description="Nitroreductase" evidence="4">
    <location>
        <begin position="10"/>
        <end position="178"/>
    </location>
</feature>
<dbReference type="GO" id="GO:0016491">
    <property type="term" value="F:oxidoreductase activity"/>
    <property type="evidence" value="ECO:0007669"/>
    <property type="project" value="UniProtKB-KW"/>
</dbReference>
<dbReference type="KEGG" id="vaq:FIV01_19475"/>
<keyword evidence="2" id="KW-0963">Cytoplasm</keyword>
<evidence type="ECO:0000256" key="2">
    <source>
        <dbReference type="ARBA" id="ARBA00022490"/>
    </source>
</evidence>
<comment type="subcellular location">
    <subcellularLocation>
        <location evidence="1">Cytoplasm</location>
    </subcellularLocation>
</comment>
<accession>A0A5P9CRI2</accession>
<name>A0A5P9CRI2_9VIBR</name>
<sequence length="200" mass="22506">MKNSFLLQLERRRSVYYLGNCVTLPKHYISDLVDRAIKLSPSAFNSQSTRVVVLFGNHHCKLWALVKHELSKVQTSDALDISLSKIDACFASGFGTVLFFEDIEVINQLQQSYPDDSDSMESWSEQANGMAQLSVWAALAAENIGASIQHYNPIIDQGVAQEWNIPSTWKMIAQLPFGTIEKCPEAKSIISDEERCIIYE</sequence>
<dbReference type="InterPro" id="IPR000415">
    <property type="entry name" value="Nitroreductase-like"/>
</dbReference>
<evidence type="ECO:0000313" key="5">
    <source>
        <dbReference type="EMBL" id="QFT28583.1"/>
    </source>
</evidence>
<dbReference type="Pfam" id="PF00881">
    <property type="entry name" value="Nitroreductase"/>
    <property type="match status" value="1"/>
</dbReference>
<keyword evidence="3" id="KW-0560">Oxidoreductase</keyword>
<dbReference type="Proteomes" id="UP000326936">
    <property type="component" value="Plasmid pTHAF100_a"/>
</dbReference>
<keyword evidence="5" id="KW-0614">Plasmid</keyword>
<dbReference type="PANTHER" id="PTHR43035">
    <property type="entry name" value="FATTY ACID REPRESSION MUTANT PROTEIN 2-RELATED"/>
    <property type="match status" value="1"/>
</dbReference>
<dbReference type="RefSeq" id="WP_152432562.1">
    <property type="nucleotide sequence ID" value="NZ_CBCSDK010000016.1"/>
</dbReference>
<organism evidence="5 6">
    <name type="scientific">Vibrio aquimaris</name>
    <dbReference type="NCBI Taxonomy" id="2587862"/>
    <lineage>
        <taxon>Bacteria</taxon>
        <taxon>Pseudomonadati</taxon>
        <taxon>Pseudomonadota</taxon>
        <taxon>Gammaproteobacteria</taxon>
        <taxon>Vibrionales</taxon>
        <taxon>Vibrionaceae</taxon>
        <taxon>Vibrio</taxon>
    </lineage>
</organism>
<dbReference type="EMBL" id="CP045351">
    <property type="protein sequence ID" value="QFT28583.1"/>
    <property type="molecule type" value="Genomic_DNA"/>
</dbReference>
<dbReference type="FunFam" id="3.40.109.10:FF:000001">
    <property type="entry name" value="Nitroreductase family"/>
    <property type="match status" value="1"/>
</dbReference>
<proteinExistence type="predicted"/>
<evidence type="ECO:0000256" key="3">
    <source>
        <dbReference type="ARBA" id="ARBA00023002"/>
    </source>
</evidence>
<evidence type="ECO:0000259" key="4">
    <source>
        <dbReference type="Pfam" id="PF00881"/>
    </source>
</evidence>
<dbReference type="SUPFAM" id="SSF55469">
    <property type="entry name" value="FMN-dependent nitroreductase-like"/>
    <property type="match status" value="1"/>
</dbReference>
<dbReference type="InterPro" id="IPR029479">
    <property type="entry name" value="Nitroreductase"/>
</dbReference>
<dbReference type="AlphaFoldDB" id="A0A5P9CRI2"/>
<gene>
    <name evidence="5" type="ORF">FIV01_19475</name>
</gene>
<reference evidence="5 6" key="1">
    <citation type="submission" date="2019-10" db="EMBL/GenBank/DDBJ databases">
        <title>Complete genome sequence of Vibrio sp. strain THAF100, isolated from non-filtered water from the water column of tank 6 of a marine aquarium containing stony-coral fragments. Water maintained at 26 degree C.</title>
        <authorList>
            <person name="Ruckert C."/>
            <person name="Franco A."/>
            <person name="Kalinowski J."/>
            <person name="Glaeser S."/>
        </authorList>
    </citation>
    <scope>NUCLEOTIDE SEQUENCE [LARGE SCALE GENOMIC DNA]</scope>
    <source>
        <strain evidence="5 6">THAF100</strain>
        <plasmid evidence="6">pthaf100_a</plasmid>
    </source>
</reference>
<dbReference type="OrthoDB" id="9810617at2"/>
<evidence type="ECO:0000313" key="6">
    <source>
        <dbReference type="Proteomes" id="UP000326936"/>
    </source>
</evidence>
<dbReference type="InterPro" id="IPR033877">
    <property type="entry name" value="Frm2/Hbn1"/>
</dbReference>
<keyword evidence="6" id="KW-1185">Reference proteome</keyword>
<dbReference type="PANTHER" id="PTHR43035:SF1">
    <property type="entry name" value="FATTY ACID REPRESSION MUTANT PROTEIN 2-RELATED"/>
    <property type="match status" value="1"/>
</dbReference>
<dbReference type="GO" id="GO:0005737">
    <property type="term" value="C:cytoplasm"/>
    <property type="evidence" value="ECO:0007669"/>
    <property type="project" value="UniProtKB-SubCell"/>
</dbReference>
<dbReference type="Gene3D" id="3.40.109.10">
    <property type="entry name" value="NADH Oxidase"/>
    <property type="match status" value="1"/>
</dbReference>
<protein>
    <submittedName>
        <fullName evidence="5">Nitroreductase family protein</fullName>
    </submittedName>
</protein>
<geneLocation type="plasmid" evidence="6">
    <name>pthaf100_a</name>
</geneLocation>